<name>A0ABX1C6Y0_9ACTN</name>
<dbReference type="Proteomes" id="UP000695264">
    <property type="component" value="Unassembled WGS sequence"/>
</dbReference>
<dbReference type="Pfam" id="PF13489">
    <property type="entry name" value="Methyltransf_23"/>
    <property type="match status" value="1"/>
</dbReference>
<dbReference type="GO" id="GO:0008168">
    <property type="term" value="F:methyltransferase activity"/>
    <property type="evidence" value="ECO:0007669"/>
    <property type="project" value="UniProtKB-KW"/>
</dbReference>
<comment type="caution">
    <text evidence="3">The sequence shown here is derived from an EMBL/GenBank/DDBJ whole genome shotgun (WGS) entry which is preliminary data.</text>
</comment>
<proteinExistence type="predicted"/>
<accession>A0ABX1C6Y0</accession>
<dbReference type="InterPro" id="IPR051052">
    <property type="entry name" value="Diverse_substrate_MTase"/>
</dbReference>
<dbReference type="Gene3D" id="3.40.50.150">
    <property type="entry name" value="Vaccinia Virus protein VP39"/>
    <property type="match status" value="1"/>
</dbReference>
<dbReference type="PANTHER" id="PTHR44942">
    <property type="entry name" value="METHYLTRANSF_11 DOMAIN-CONTAINING PROTEIN"/>
    <property type="match status" value="1"/>
</dbReference>
<reference evidence="3 4" key="1">
    <citation type="submission" date="2020-03" db="EMBL/GenBank/DDBJ databases">
        <title>WGS of actinomycetes isolated from Thailand.</title>
        <authorList>
            <person name="Thawai C."/>
        </authorList>
    </citation>
    <scope>NUCLEOTIDE SEQUENCE [LARGE SCALE GENOMIC DNA]</scope>
    <source>
        <strain evidence="3 4">PLAI 1-29</strain>
    </source>
</reference>
<dbReference type="GO" id="GO:0032259">
    <property type="term" value="P:methylation"/>
    <property type="evidence" value="ECO:0007669"/>
    <property type="project" value="UniProtKB-KW"/>
</dbReference>
<dbReference type="PANTHER" id="PTHR44942:SF4">
    <property type="entry name" value="METHYLTRANSFERASE TYPE 11 DOMAIN-CONTAINING PROTEIN"/>
    <property type="match status" value="1"/>
</dbReference>
<gene>
    <name evidence="3" type="ORF">HCK00_23680</name>
</gene>
<keyword evidence="4" id="KW-1185">Reference proteome</keyword>
<organism evidence="3 4">
    <name type="scientific">Streptomyces zingiberis</name>
    <dbReference type="NCBI Taxonomy" id="2053010"/>
    <lineage>
        <taxon>Bacteria</taxon>
        <taxon>Bacillati</taxon>
        <taxon>Actinomycetota</taxon>
        <taxon>Actinomycetes</taxon>
        <taxon>Kitasatosporales</taxon>
        <taxon>Streptomycetaceae</taxon>
        <taxon>Streptomyces</taxon>
    </lineage>
</organism>
<evidence type="ECO:0000313" key="3">
    <source>
        <dbReference type="EMBL" id="NJQ03444.1"/>
    </source>
</evidence>
<evidence type="ECO:0000256" key="2">
    <source>
        <dbReference type="ARBA" id="ARBA00022679"/>
    </source>
</evidence>
<evidence type="ECO:0000256" key="1">
    <source>
        <dbReference type="ARBA" id="ARBA00022603"/>
    </source>
</evidence>
<dbReference type="RefSeq" id="WP_168104064.1">
    <property type="nucleotide sequence ID" value="NZ_JAATEN010000024.1"/>
</dbReference>
<evidence type="ECO:0000313" key="4">
    <source>
        <dbReference type="Proteomes" id="UP000695264"/>
    </source>
</evidence>
<dbReference type="EMBL" id="JAATEN010000024">
    <property type="protein sequence ID" value="NJQ03444.1"/>
    <property type="molecule type" value="Genomic_DNA"/>
</dbReference>
<dbReference type="InterPro" id="IPR029063">
    <property type="entry name" value="SAM-dependent_MTases_sf"/>
</dbReference>
<keyword evidence="1 3" id="KW-0489">Methyltransferase</keyword>
<keyword evidence="2" id="KW-0808">Transferase</keyword>
<dbReference type="SUPFAM" id="SSF53335">
    <property type="entry name" value="S-adenosyl-L-methionine-dependent methyltransferases"/>
    <property type="match status" value="1"/>
</dbReference>
<dbReference type="CDD" id="cd02440">
    <property type="entry name" value="AdoMet_MTases"/>
    <property type="match status" value="1"/>
</dbReference>
<protein>
    <submittedName>
        <fullName evidence="3">Class I SAM-dependent methyltransferase</fullName>
    </submittedName>
</protein>
<sequence>MNAFAGTSSYYRRFRPGIPADLAALLAHETPAGSPRRLLDVGTGPGLVALALAPYFDDVIAVDSDPTMCAEADAVLRPALSAGHRLQIGHALAEDFEPPAGWQPHLVTCGRVFHWLDQRHFLNRLAEYVAPGSVLAVFSDRSLWTAASAWQQAVRAVVQEFLGEQRRAGDGIFGPDGPPYEEVLRASAFCDVTTAAIPVRREWSIDEVIGYLYSTSFAAPHLFGHRREAFEAAVADALTPFLDSGFLVEDNAFTVLTARRPSSRGR</sequence>